<dbReference type="PANTHER" id="PTHR43395">
    <property type="entry name" value="SENSOR HISTIDINE KINASE CHEA"/>
    <property type="match status" value="1"/>
</dbReference>
<dbReference type="SMART" id="SM00448">
    <property type="entry name" value="REC"/>
    <property type="match status" value="1"/>
</dbReference>
<feature type="domain" description="HPt" evidence="12">
    <location>
        <begin position="272"/>
        <end position="378"/>
    </location>
</feature>
<dbReference type="Pfam" id="PF00072">
    <property type="entry name" value="Response_reg"/>
    <property type="match status" value="1"/>
</dbReference>
<feature type="compositionally biased region" description="Low complexity" evidence="9">
    <location>
        <begin position="509"/>
        <end position="525"/>
    </location>
</feature>
<dbReference type="CDD" id="cd00088">
    <property type="entry name" value="HPT"/>
    <property type="match status" value="2"/>
</dbReference>
<dbReference type="GO" id="GO:0004673">
    <property type="term" value="F:protein histidine kinase activity"/>
    <property type="evidence" value="ECO:0007669"/>
    <property type="project" value="UniProtKB-EC"/>
</dbReference>
<evidence type="ECO:0000256" key="5">
    <source>
        <dbReference type="ARBA" id="ARBA00022777"/>
    </source>
</evidence>
<name>A0AAW9Q040_9CYAN</name>
<evidence type="ECO:0000313" key="14">
    <source>
        <dbReference type="Proteomes" id="UP001333818"/>
    </source>
</evidence>
<dbReference type="GO" id="GO:0000160">
    <property type="term" value="P:phosphorelay signal transduction system"/>
    <property type="evidence" value="ECO:0007669"/>
    <property type="project" value="UniProtKB-KW"/>
</dbReference>
<dbReference type="InterPro" id="IPR051315">
    <property type="entry name" value="Bact_Chemotaxis_CheA"/>
</dbReference>
<dbReference type="Gene3D" id="2.30.30.40">
    <property type="entry name" value="SH3 Domains"/>
    <property type="match status" value="1"/>
</dbReference>
<evidence type="ECO:0000256" key="3">
    <source>
        <dbReference type="ARBA" id="ARBA00022553"/>
    </source>
</evidence>
<feature type="modified residue" description="Phosphohistidine" evidence="7">
    <location>
        <position position="53"/>
    </location>
</feature>
<keyword evidence="3 8" id="KW-0597">Phosphoprotein</keyword>
<comment type="caution">
    <text evidence="13">The sequence shown here is derived from an EMBL/GenBank/DDBJ whole genome shotgun (WGS) entry which is preliminary data.</text>
</comment>
<dbReference type="AlphaFoldDB" id="A0AAW9Q040"/>
<keyword evidence="5" id="KW-0418">Kinase</keyword>
<dbReference type="PROSITE" id="PS50894">
    <property type="entry name" value="HPT"/>
    <property type="match status" value="2"/>
</dbReference>
<dbReference type="InterPro" id="IPR036061">
    <property type="entry name" value="CheW-like_dom_sf"/>
</dbReference>
<comment type="catalytic activity">
    <reaction evidence="1">
        <text>ATP + protein L-histidine = ADP + protein N-phospho-L-histidine.</text>
        <dbReference type="EC" id="2.7.13.3"/>
    </reaction>
</comment>
<gene>
    <name evidence="13" type="ORF">V2H45_04480</name>
</gene>
<keyword evidence="4" id="KW-0808">Transferase</keyword>
<dbReference type="FunFam" id="3.30.565.10:FF:000016">
    <property type="entry name" value="Chemotaxis protein CheA, putative"/>
    <property type="match status" value="1"/>
</dbReference>
<evidence type="ECO:0000256" key="8">
    <source>
        <dbReference type="PROSITE-ProRule" id="PRU00169"/>
    </source>
</evidence>
<dbReference type="InterPro" id="IPR004358">
    <property type="entry name" value="Sig_transdc_His_kin-like_C"/>
</dbReference>
<dbReference type="Gene3D" id="3.30.565.10">
    <property type="entry name" value="Histidine kinase-like ATPase, C-terminal domain"/>
    <property type="match status" value="1"/>
</dbReference>
<feature type="modified residue" description="4-aspartylphosphate" evidence="8">
    <location>
        <position position="1097"/>
    </location>
</feature>
<keyword evidence="14" id="KW-1185">Reference proteome</keyword>
<dbReference type="RefSeq" id="WP_330482425.1">
    <property type="nucleotide sequence ID" value="NZ_JAZBJZ010000011.1"/>
</dbReference>
<dbReference type="InterPro" id="IPR008207">
    <property type="entry name" value="Sig_transdc_His_kin_Hpt_dom"/>
</dbReference>
<dbReference type="Pfam" id="PF02518">
    <property type="entry name" value="HATPase_c"/>
    <property type="match status" value="1"/>
</dbReference>
<dbReference type="PROSITE" id="PS50109">
    <property type="entry name" value="HIS_KIN"/>
    <property type="match status" value="1"/>
</dbReference>
<evidence type="ECO:0000256" key="7">
    <source>
        <dbReference type="PROSITE-ProRule" id="PRU00110"/>
    </source>
</evidence>
<proteinExistence type="predicted"/>
<feature type="modified residue" description="Phosphohistidine" evidence="7">
    <location>
        <position position="318"/>
    </location>
</feature>
<dbReference type="SMART" id="SM00387">
    <property type="entry name" value="HATPase_c"/>
    <property type="match status" value="1"/>
</dbReference>
<evidence type="ECO:0000256" key="6">
    <source>
        <dbReference type="ARBA" id="ARBA00023012"/>
    </source>
</evidence>
<dbReference type="EMBL" id="JAZBJZ010000011">
    <property type="protein sequence ID" value="MEE3716001.1"/>
    <property type="molecule type" value="Genomic_DNA"/>
</dbReference>
<dbReference type="InterPro" id="IPR036890">
    <property type="entry name" value="HATPase_C_sf"/>
</dbReference>
<evidence type="ECO:0000256" key="1">
    <source>
        <dbReference type="ARBA" id="ARBA00000085"/>
    </source>
</evidence>
<keyword evidence="6" id="KW-0902">Two-component regulatory system</keyword>
<dbReference type="PRINTS" id="PR00344">
    <property type="entry name" value="BCTRLSENSOR"/>
</dbReference>
<dbReference type="Proteomes" id="UP001333818">
    <property type="component" value="Unassembled WGS sequence"/>
</dbReference>
<evidence type="ECO:0000259" key="10">
    <source>
        <dbReference type="PROSITE" id="PS50109"/>
    </source>
</evidence>
<feature type="domain" description="Histidine kinase" evidence="10">
    <location>
        <begin position="732"/>
        <end position="872"/>
    </location>
</feature>
<sequence length="1173" mass="129676">MSNNFDIQQLQQELLDLFELDTEKYLQLYEEKVQQLNAESWKDDIQQIYRCVHTIKGGAVTVGAEPLLEVATVLEDLLSDLRYIDLAPPLKDGKLKQILTESGEFLVGSIRMSAVPSAAIARIQDLRKEVQTRFLPEWNEYSQLHQEFAEQGFDLMVLDLEMALETLPLNGQIPHATLAIAKQTIQQLQEIGVDLRLGKGWDQTIAQSQLLFEQPQANFWVAHWGNYLKSLKECAKHGGIFTKRSPSPYKIPEHVAKPLPNSSNTSEELATTDSLEQELLDLFYLDTQKDLQLYVDTVAQLKAESWTKDIQQLYRSVHTIKGGSVTVGAERILEIATVLEDLLSDLRFLEISPPLADGKLQKILTETGELLIGSLQSTHAQSSSNAIQRIQLLHEGVKRDYLSGWNEQKQLYREFAEQGFDLVVLELEMAIEQLPASGNVPLGTVETAQQTLAQLAEIGTDLGFAAEWQNQLLLKGQTLIANANVTAWAEQWMPYLRSLKEAAKLGGRSPKSPAPVAQPVVPKAQDSPKDPVPSKKSAKKKAPTSPTSPTTTSTANIQIPVPLERLDRSSQYLVETLMAARSTQGFYQSVQANLMPLVALAQDSVQYIGQLRDVQDDYALSEVSNSQDGLKVERYRQGYLAINRLLEISLRLIELGAETGEASRRTTESLQKLDVSLRSLQQTLEESRLLPFEALSFRARGILRDLTTRIGKPAEMFVRGEKLELDAGTLRKLEPILLHLLRNAYDHGLESREERARKGKPEQGKLEIALVRRGNVFLLEVKDDGKGIDPEQIRSIAQAKGLPLTDTTTPSRLLDVISQPGFTSAQVVTNISGRGVGMDVVANQVTALGGQLRLHSEIGVGTTFTIQIPVPQLFVRCMLLQTGDRVFAIPTAEVFTTMLLGDLLWKRVDASQNKPYTLTISENAGETPALDLSQYWFGDAEVRPVLPNAIAVRAKRLDSDRGVWFVADALMGQSDLLVNPLPSPLIAPAGMVGVSLTSEGKIIPVLDVLSLIDALLVESHAGAAAIASMDKPIQTDAIASGGLVGRQIVVVDDAALMRRRIESSLSSQGYNVRTCSDGQEAWEWLQIHTQPSVLITDIEMPRMDGFTLIDQCRQAGMDMPILVISSRLAEEWSRETQRLGATDYLTKGFATPELLQKVASLLEQSSSRQPLGV</sequence>
<organism evidence="13 14">
    <name type="scientific">Tumidithrix elongata BACA0141</name>
    <dbReference type="NCBI Taxonomy" id="2716417"/>
    <lineage>
        <taxon>Bacteria</taxon>
        <taxon>Bacillati</taxon>
        <taxon>Cyanobacteriota</taxon>
        <taxon>Cyanophyceae</taxon>
        <taxon>Pseudanabaenales</taxon>
        <taxon>Pseudanabaenaceae</taxon>
        <taxon>Tumidithrix</taxon>
        <taxon>Tumidithrix elongata</taxon>
    </lineage>
</organism>
<feature type="domain" description="HPt" evidence="12">
    <location>
        <begin position="7"/>
        <end position="113"/>
    </location>
</feature>
<dbReference type="Pfam" id="PF01627">
    <property type="entry name" value="Hpt"/>
    <property type="match status" value="2"/>
</dbReference>
<dbReference type="SUPFAM" id="SSF55874">
    <property type="entry name" value="ATPase domain of HSP90 chaperone/DNA topoisomerase II/histidine kinase"/>
    <property type="match status" value="1"/>
</dbReference>
<protein>
    <recommendedName>
        <fullName evidence="2">histidine kinase</fullName>
        <ecNumber evidence="2">2.7.13.3</ecNumber>
    </recommendedName>
</protein>
<evidence type="ECO:0000259" key="11">
    <source>
        <dbReference type="PROSITE" id="PS50110"/>
    </source>
</evidence>
<evidence type="ECO:0000256" key="9">
    <source>
        <dbReference type="SAM" id="MobiDB-lite"/>
    </source>
</evidence>
<evidence type="ECO:0000256" key="4">
    <source>
        <dbReference type="ARBA" id="ARBA00022679"/>
    </source>
</evidence>
<accession>A0AAW9Q040</accession>
<dbReference type="Gene3D" id="1.20.120.160">
    <property type="entry name" value="HPT domain"/>
    <property type="match status" value="2"/>
</dbReference>
<feature type="domain" description="Response regulatory" evidence="11">
    <location>
        <begin position="1047"/>
        <end position="1162"/>
    </location>
</feature>
<evidence type="ECO:0000259" key="12">
    <source>
        <dbReference type="PROSITE" id="PS50894"/>
    </source>
</evidence>
<dbReference type="GO" id="GO:0006935">
    <property type="term" value="P:chemotaxis"/>
    <property type="evidence" value="ECO:0007669"/>
    <property type="project" value="InterPro"/>
</dbReference>
<evidence type="ECO:0000313" key="13">
    <source>
        <dbReference type="EMBL" id="MEE3716001.1"/>
    </source>
</evidence>
<evidence type="ECO:0000256" key="2">
    <source>
        <dbReference type="ARBA" id="ARBA00012438"/>
    </source>
</evidence>
<dbReference type="SUPFAM" id="SSF52172">
    <property type="entry name" value="CheY-like"/>
    <property type="match status" value="1"/>
</dbReference>
<dbReference type="InterPro" id="IPR001789">
    <property type="entry name" value="Sig_transdc_resp-reg_receiver"/>
</dbReference>
<dbReference type="EC" id="2.7.13.3" evidence="2"/>
<dbReference type="InterPro" id="IPR036641">
    <property type="entry name" value="HPT_dom_sf"/>
</dbReference>
<dbReference type="InterPro" id="IPR005467">
    <property type="entry name" value="His_kinase_dom"/>
</dbReference>
<dbReference type="PANTHER" id="PTHR43395:SF8">
    <property type="entry name" value="HISTIDINE KINASE"/>
    <property type="match status" value="1"/>
</dbReference>
<feature type="compositionally biased region" description="Low complexity" evidence="9">
    <location>
        <begin position="543"/>
        <end position="555"/>
    </location>
</feature>
<reference evidence="13" key="1">
    <citation type="submission" date="2024-01" db="EMBL/GenBank/DDBJ databases">
        <title>Bank of Algae and Cyanobacteria of the Azores (BACA) strain genomes.</title>
        <authorList>
            <person name="Luz R."/>
            <person name="Cordeiro R."/>
            <person name="Fonseca A."/>
            <person name="Goncalves V."/>
        </authorList>
    </citation>
    <scope>NUCLEOTIDE SEQUENCE</scope>
    <source>
        <strain evidence="13">BACA0141</strain>
    </source>
</reference>
<dbReference type="CDD" id="cd00156">
    <property type="entry name" value="REC"/>
    <property type="match status" value="1"/>
</dbReference>
<dbReference type="PROSITE" id="PS50110">
    <property type="entry name" value="RESPONSE_REGULATORY"/>
    <property type="match status" value="1"/>
</dbReference>
<feature type="region of interest" description="Disordered" evidence="9">
    <location>
        <begin position="506"/>
        <end position="560"/>
    </location>
</feature>
<dbReference type="InterPro" id="IPR011006">
    <property type="entry name" value="CheY-like_superfamily"/>
</dbReference>
<dbReference type="Gene3D" id="3.40.50.2300">
    <property type="match status" value="1"/>
</dbReference>
<dbReference type="SUPFAM" id="SSF50341">
    <property type="entry name" value="CheW-like"/>
    <property type="match status" value="1"/>
</dbReference>
<dbReference type="SUPFAM" id="SSF47226">
    <property type="entry name" value="Histidine-containing phosphotransfer domain, HPT domain"/>
    <property type="match status" value="2"/>
</dbReference>
<dbReference type="InterPro" id="IPR003594">
    <property type="entry name" value="HATPase_dom"/>
</dbReference>